<comment type="caution">
    <text evidence="13">The sequence shown here is derived from an EMBL/GenBank/DDBJ whole genome shotgun (WGS) entry which is preliminary data.</text>
</comment>
<feature type="transmembrane region" description="Helical" evidence="11">
    <location>
        <begin position="613"/>
        <end position="633"/>
    </location>
</feature>
<dbReference type="PANTHER" id="PTHR43221:SF2">
    <property type="entry name" value="PROTEASE HTPX HOMOLOG"/>
    <property type="match status" value="1"/>
</dbReference>
<evidence type="ECO:0000256" key="6">
    <source>
        <dbReference type="ARBA" id="ARBA00022801"/>
    </source>
</evidence>
<feature type="transmembrane region" description="Helical" evidence="11">
    <location>
        <begin position="251"/>
        <end position="267"/>
    </location>
</feature>
<name>A0ABV6UDE1_9ACTN</name>
<organism evidence="13 14">
    <name type="scientific">Sphaerimonospora cavernae</name>
    <dbReference type="NCBI Taxonomy" id="1740611"/>
    <lineage>
        <taxon>Bacteria</taxon>
        <taxon>Bacillati</taxon>
        <taxon>Actinomycetota</taxon>
        <taxon>Actinomycetes</taxon>
        <taxon>Streptosporangiales</taxon>
        <taxon>Streptosporangiaceae</taxon>
        <taxon>Sphaerimonospora</taxon>
    </lineage>
</organism>
<accession>A0ABV6UDE1</accession>
<keyword evidence="4 11" id="KW-0812">Transmembrane</keyword>
<keyword evidence="10 11" id="KW-0472">Membrane</keyword>
<evidence type="ECO:0000313" key="13">
    <source>
        <dbReference type="EMBL" id="MFC0866161.1"/>
    </source>
</evidence>
<feature type="transmembrane region" description="Helical" evidence="11">
    <location>
        <begin position="698"/>
        <end position="718"/>
    </location>
</feature>
<keyword evidence="2" id="KW-1003">Cell membrane</keyword>
<keyword evidence="5" id="KW-0479">Metal-binding</keyword>
<dbReference type="Gene3D" id="3.30.2010.10">
    <property type="entry name" value="Metalloproteases ('zincins'), catalytic domain"/>
    <property type="match status" value="1"/>
</dbReference>
<keyword evidence="6 13" id="KW-0378">Hydrolase</keyword>
<evidence type="ECO:0000256" key="1">
    <source>
        <dbReference type="ARBA" id="ARBA00001947"/>
    </source>
</evidence>
<keyword evidence="14" id="KW-1185">Reference proteome</keyword>
<dbReference type="EC" id="3.4.24.-" evidence="13"/>
<keyword evidence="7" id="KW-0862">Zinc</keyword>
<feature type="transmembrane region" description="Helical" evidence="11">
    <location>
        <begin position="540"/>
        <end position="558"/>
    </location>
</feature>
<feature type="transmembrane region" description="Helical" evidence="11">
    <location>
        <begin position="739"/>
        <end position="759"/>
    </location>
</feature>
<evidence type="ECO:0000256" key="5">
    <source>
        <dbReference type="ARBA" id="ARBA00022723"/>
    </source>
</evidence>
<dbReference type="GO" id="GO:0008237">
    <property type="term" value="F:metallopeptidase activity"/>
    <property type="evidence" value="ECO:0007669"/>
    <property type="project" value="UniProtKB-KW"/>
</dbReference>
<feature type="transmembrane region" description="Helical" evidence="11">
    <location>
        <begin position="640"/>
        <end position="662"/>
    </location>
</feature>
<comment type="cofactor">
    <cofactor evidence="1">
        <name>Zn(2+)</name>
        <dbReference type="ChEBI" id="CHEBI:29105"/>
    </cofactor>
</comment>
<evidence type="ECO:0000256" key="11">
    <source>
        <dbReference type="SAM" id="Phobius"/>
    </source>
</evidence>
<feature type="transmembrane region" description="Helical" evidence="11">
    <location>
        <begin position="370"/>
        <end position="391"/>
    </location>
</feature>
<protein>
    <submittedName>
        <fullName evidence="13">M48 family metalloprotease</fullName>
        <ecNumber evidence="13">3.4.24.-</ecNumber>
    </submittedName>
</protein>
<dbReference type="InterPro" id="IPR001915">
    <property type="entry name" value="Peptidase_M48"/>
</dbReference>
<proteinExistence type="predicted"/>
<evidence type="ECO:0000256" key="3">
    <source>
        <dbReference type="ARBA" id="ARBA00022670"/>
    </source>
</evidence>
<dbReference type="InterPro" id="IPR050083">
    <property type="entry name" value="HtpX_protease"/>
</dbReference>
<feature type="transmembrane region" description="Helical" evidence="11">
    <location>
        <begin position="435"/>
        <end position="454"/>
    </location>
</feature>
<evidence type="ECO:0000259" key="12">
    <source>
        <dbReference type="Pfam" id="PF01435"/>
    </source>
</evidence>
<evidence type="ECO:0000256" key="8">
    <source>
        <dbReference type="ARBA" id="ARBA00022989"/>
    </source>
</evidence>
<dbReference type="EMBL" id="JBHMQT010000067">
    <property type="protein sequence ID" value="MFC0866161.1"/>
    <property type="molecule type" value="Genomic_DNA"/>
</dbReference>
<dbReference type="PANTHER" id="PTHR43221">
    <property type="entry name" value="PROTEASE HTPX"/>
    <property type="match status" value="1"/>
</dbReference>
<dbReference type="Proteomes" id="UP001589870">
    <property type="component" value="Unassembled WGS sequence"/>
</dbReference>
<feature type="transmembrane region" description="Helical" evidence="11">
    <location>
        <begin position="403"/>
        <end position="423"/>
    </location>
</feature>
<gene>
    <name evidence="13" type="ORF">ACFHYQ_28065</name>
</gene>
<keyword evidence="8 11" id="KW-1133">Transmembrane helix</keyword>
<evidence type="ECO:0000256" key="7">
    <source>
        <dbReference type="ARBA" id="ARBA00022833"/>
    </source>
</evidence>
<evidence type="ECO:0000256" key="2">
    <source>
        <dbReference type="ARBA" id="ARBA00022475"/>
    </source>
</evidence>
<dbReference type="Pfam" id="PF01435">
    <property type="entry name" value="Peptidase_M48"/>
    <property type="match status" value="1"/>
</dbReference>
<feature type="transmembrane region" description="Helical" evidence="11">
    <location>
        <begin position="16"/>
        <end position="38"/>
    </location>
</feature>
<dbReference type="RefSeq" id="WP_394304159.1">
    <property type="nucleotide sequence ID" value="NZ_JBHMQT010000067.1"/>
</dbReference>
<feature type="transmembrane region" description="Helical" evidence="11">
    <location>
        <begin position="466"/>
        <end position="488"/>
    </location>
</feature>
<feature type="transmembrane region" description="Helical" evidence="11">
    <location>
        <begin position="570"/>
        <end position="593"/>
    </location>
</feature>
<keyword evidence="9 13" id="KW-0482">Metalloprotease</keyword>
<feature type="transmembrane region" description="Helical" evidence="11">
    <location>
        <begin position="87"/>
        <end position="105"/>
    </location>
</feature>
<feature type="transmembrane region" description="Helical" evidence="11">
    <location>
        <begin position="336"/>
        <end position="358"/>
    </location>
</feature>
<keyword evidence="3" id="KW-0645">Protease</keyword>
<feature type="transmembrane region" description="Helical" evidence="11">
    <location>
        <begin position="209"/>
        <end position="231"/>
    </location>
</feature>
<sequence length="919" mass="98689">MRVDARIVFAGTASRFLLLMVVLISSSISMLDVALGFFTGFGNGAEFSPCMLAAGADPNASLAESLPVIVNSRCHELHPTSTIPWKGIAGTLVVLSAAAVLYWWLPSRRHRRGRMVPLAAIDSRGEFAAELAGIAREMGIDSPPRYIVDPASMAATAVVFGRLRDYTMCLHGGLLATRASDPEKFRVIIRHELAHIRNRDVDLTYGLVALWRVFVIAALAPTLGIAAWWLFKAFYIHPDDAFRNTIVAMEVRSLLYSAFLVVLVHLARADILRHRELYADLDAADASGRFLTRWPEDPPAPTWPWAAKAITSITALVRTHPTWSERRRSLADPSPLFRVGALQVFLTGAAIPHLYAVLDKVLGLKHDSLAAWPIAGMITAIVGTAIIRSVVFTEATSTPPPSGLRSGLSMGLGMITGQLMAIFTGGRWLPEAPTLLLLLIPIGAVFSGWLAQCTRLRLRTWQGGKLSLKVLPLFLIAWSLLAVMLAWWNARGLPLTETGDLLIGPQMRHVVAQTFPGSWEQHTIELALLTFVVYLKTNSGVLPMIVATVVWVYPLLLWTRPAADGTAPAIRPAILAGLIGGVAGLLGITAAMAYIHSSQPPGVPVTRAHVTIYLSWLLAATAMGTAVAAGAMGALGRRYWLVRALVAAGIAQLILLLGQFLLTSIDGCLGPLNTLKSTCHWPPSAVWPLSQELAIDSPVFLCGSAMLAVLTAMATRLFSRWQTEFDQPILWGSRAGWGLAIVACVGSLISVLTGVSGAVPDSGVDRPVVTITPRAQGTPLPGVKRAQLAAWLQTGGLHQLEILTSDVGAINQALIKAAGVGPDAEGMVALDSDVFRPLCSTIADHASEAQKFLPIPDAGLQSKWAADLEKIKKYSADCGRAFDSTKNPELFTDAIGEIVSALEDLGQMARTMTEAKHSE</sequence>
<evidence type="ECO:0000256" key="9">
    <source>
        <dbReference type="ARBA" id="ARBA00023049"/>
    </source>
</evidence>
<evidence type="ECO:0000256" key="4">
    <source>
        <dbReference type="ARBA" id="ARBA00022692"/>
    </source>
</evidence>
<reference evidence="13 14" key="1">
    <citation type="submission" date="2024-09" db="EMBL/GenBank/DDBJ databases">
        <authorList>
            <person name="Sun Q."/>
            <person name="Mori K."/>
        </authorList>
    </citation>
    <scope>NUCLEOTIDE SEQUENCE [LARGE SCALE GENOMIC DNA]</scope>
    <source>
        <strain evidence="13 14">TBRC 1851</strain>
    </source>
</reference>
<feature type="domain" description="Peptidase M48" evidence="12">
    <location>
        <begin position="129"/>
        <end position="331"/>
    </location>
</feature>
<evidence type="ECO:0000313" key="14">
    <source>
        <dbReference type="Proteomes" id="UP001589870"/>
    </source>
</evidence>
<evidence type="ECO:0000256" key="10">
    <source>
        <dbReference type="ARBA" id="ARBA00023136"/>
    </source>
</evidence>